<dbReference type="InterPro" id="IPR012338">
    <property type="entry name" value="Beta-lactam/transpept-like"/>
</dbReference>
<keyword evidence="3" id="KW-1185">Reference proteome</keyword>
<protein>
    <submittedName>
        <fullName evidence="2">Uncharacterized protein</fullName>
    </submittedName>
</protein>
<dbReference type="RefSeq" id="WP_235310317.1">
    <property type="nucleotide sequence ID" value="NZ_JAKGAS010000001.1"/>
</dbReference>
<proteinExistence type="predicted"/>
<dbReference type="SUPFAM" id="SSF56601">
    <property type="entry name" value="beta-lactamase/transpeptidase-like"/>
    <property type="match status" value="1"/>
</dbReference>
<feature type="signal peptide" evidence="1">
    <location>
        <begin position="1"/>
        <end position="26"/>
    </location>
</feature>
<keyword evidence="1" id="KW-0732">Signal</keyword>
<comment type="caution">
    <text evidence="2">The sequence shown here is derived from an EMBL/GenBank/DDBJ whole genome shotgun (WGS) entry which is preliminary data.</text>
</comment>
<accession>A0ABS9D526</accession>
<sequence>MIKCVSKPFCTLVVMLCVVQSGFSSADNINNSDKSSMDVDYQGIALESFYKNVMTAEPVLPADLSDNFVSCPVGQGVQNAQFKTSKQVDYQKQNWEQRIASDWDYFTAPKSTGRVLAIDFAQKKQGLGYRYLANEHSYDELYEPWSSSKIMAFTAAVAKARTQGIGALSLAGDIPLADLITSINSYEAFGKADGNSNAIATYFLNMVGRDEASALFHDKWLKLANADVRFRGAYALKVFSPSSPYWFDMNSAQKIAVAELAKGSDDKGYQAYRCDSCGLTGNKPMTTLAQAEWLKRLASHERVASTRQPNLTSQDVEVLFYGTGHSDLQHKVGGMTQGISRMLIDAIAKALSNQDVTNSKKVLDDATDGKWRIWQKIGWGPSETRGAGENVVLAHVCLPTYQGGREFTIAAQTAYPGEGEMTVRYAGLKMQSLLDSSMQQLLTAKLKAN</sequence>
<evidence type="ECO:0000256" key="1">
    <source>
        <dbReference type="SAM" id="SignalP"/>
    </source>
</evidence>
<reference evidence="2 3" key="1">
    <citation type="submission" date="2022-01" db="EMBL/GenBank/DDBJ databases">
        <title>Paraglaciecola sp. G1-23.</title>
        <authorList>
            <person name="Jin M.S."/>
            <person name="Han D.M."/>
            <person name="Kim H.M."/>
            <person name="Jeon C.O."/>
        </authorList>
    </citation>
    <scope>NUCLEOTIDE SEQUENCE [LARGE SCALE GENOMIC DNA]</scope>
    <source>
        <strain evidence="2 3">G1-23</strain>
    </source>
</reference>
<organism evidence="2 3">
    <name type="scientific">Paraglaciecola algarum</name>
    <dbReference type="NCBI Taxonomy" id="3050085"/>
    <lineage>
        <taxon>Bacteria</taxon>
        <taxon>Pseudomonadati</taxon>
        <taxon>Pseudomonadota</taxon>
        <taxon>Gammaproteobacteria</taxon>
        <taxon>Alteromonadales</taxon>
        <taxon>Alteromonadaceae</taxon>
        <taxon>Paraglaciecola</taxon>
    </lineage>
</organism>
<name>A0ABS9D526_9ALTE</name>
<evidence type="ECO:0000313" key="3">
    <source>
        <dbReference type="Proteomes" id="UP001521137"/>
    </source>
</evidence>
<dbReference type="EMBL" id="JAKGAS010000001">
    <property type="protein sequence ID" value="MCF2946796.1"/>
    <property type="molecule type" value="Genomic_DNA"/>
</dbReference>
<gene>
    <name evidence="2" type="ORF">L0668_01655</name>
</gene>
<evidence type="ECO:0000313" key="2">
    <source>
        <dbReference type="EMBL" id="MCF2946796.1"/>
    </source>
</evidence>
<feature type="chain" id="PRO_5046780097" evidence="1">
    <location>
        <begin position="27"/>
        <end position="449"/>
    </location>
</feature>
<dbReference type="Proteomes" id="UP001521137">
    <property type="component" value="Unassembled WGS sequence"/>
</dbReference>